<organism evidence="2 3">
    <name type="scientific">Cytobacillus spartinae</name>
    <dbReference type="NCBI Taxonomy" id="3299023"/>
    <lineage>
        <taxon>Bacteria</taxon>
        <taxon>Bacillati</taxon>
        <taxon>Bacillota</taxon>
        <taxon>Bacilli</taxon>
        <taxon>Bacillales</taxon>
        <taxon>Bacillaceae</taxon>
        <taxon>Cytobacillus</taxon>
    </lineage>
</organism>
<dbReference type="RefSeq" id="WP_389358279.1">
    <property type="nucleotide sequence ID" value="NZ_JBIACK010000001.1"/>
</dbReference>
<keyword evidence="3" id="KW-1185">Reference proteome</keyword>
<name>A0ABW6K7T1_9BACI</name>
<reference evidence="2 3" key="1">
    <citation type="submission" date="2024-08" db="EMBL/GenBank/DDBJ databases">
        <title>Two novel Cytobacillus novel species.</title>
        <authorList>
            <person name="Liu G."/>
        </authorList>
    </citation>
    <scope>NUCLEOTIDE SEQUENCE [LARGE SCALE GENOMIC DNA]</scope>
    <source>
        <strain evidence="2 3">FJAT-54145</strain>
    </source>
</reference>
<protein>
    <submittedName>
        <fullName evidence="2">Uncharacterized protein</fullName>
    </submittedName>
</protein>
<accession>A0ABW6K7T1</accession>
<sequence length="190" mass="22077">MMINLDIVFMIVIVIASFYQIFIKAEQNDWSRFRSESLSTIARYLHFGSLISIFAGIIYDIKWMPWIALYSMVGIILCLKPKEDKTKGGQKFVLILLFLLIFNVLRVPTHQNSFQDYISTKETYQCIHSFECVKLTSIVTAEDLLETKVEILPVEGYSFDFYYIFAKGSLKLANEDEMKGLNIAGFWIEY</sequence>
<proteinExistence type="predicted"/>
<feature type="transmembrane region" description="Helical" evidence="1">
    <location>
        <begin position="92"/>
        <end position="109"/>
    </location>
</feature>
<evidence type="ECO:0000313" key="3">
    <source>
        <dbReference type="Proteomes" id="UP001601059"/>
    </source>
</evidence>
<evidence type="ECO:0000256" key="1">
    <source>
        <dbReference type="SAM" id="Phobius"/>
    </source>
</evidence>
<dbReference type="Proteomes" id="UP001601059">
    <property type="component" value="Unassembled WGS sequence"/>
</dbReference>
<keyword evidence="1" id="KW-1133">Transmembrane helix</keyword>
<keyword evidence="1" id="KW-0812">Transmembrane</keyword>
<feature type="transmembrane region" description="Helical" evidence="1">
    <location>
        <begin position="63"/>
        <end position="80"/>
    </location>
</feature>
<keyword evidence="1" id="KW-0472">Membrane</keyword>
<gene>
    <name evidence="2" type="ORF">ACFYKX_04030</name>
</gene>
<evidence type="ECO:0000313" key="2">
    <source>
        <dbReference type="EMBL" id="MFE8699789.1"/>
    </source>
</evidence>
<feature type="transmembrane region" description="Helical" evidence="1">
    <location>
        <begin position="6"/>
        <end position="25"/>
    </location>
</feature>
<comment type="caution">
    <text evidence="2">The sequence shown here is derived from an EMBL/GenBank/DDBJ whole genome shotgun (WGS) entry which is preliminary data.</text>
</comment>
<dbReference type="EMBL" id="JBIACK010000001">
    <property type="protein sequence ID" value="MFE8699789.1"/>
    <property type="molecule type" value="Genomic_DNA"/>
</dbReference>